<evidence type="ECO:0000259" key="1">
    <source>
        <dbReference type="PROSITE" id="PS50943"/>
    </source>
</evidence>
<sequence>MLYEKIKKLALQKDVSINKMEKDLGFSSSYISKWNKSMPSAEKLLKVSNYLNVSIEMLLEKENQE</sequence>
<dbReference type="SUPFAM" id="SSF47413">
    <property type="entry name" value="lambda repressor-like DNA-binding domains"/>
    <property type="match status" value="1"/>
</dbReference>
<dbReference type="Gene3D" id="1.10.260.40">
    <property type="entry name" value="lambda repressor-like DNA-binding domains"/>
    <property type="match status" value="1"/>
</dbReference>
<protein>
    <submittedName>
        <fullName evidence="2">Helix-turn-helix domain protein</fullName>
    </submittedName>
</protein>
<dbReference type="CDD" id="cd00093">
    <property type="entry name" value="HTH_XRE"/>
    <property type="match status" value="1"/>
</dbReference>
<dbReference type="EMBL" id="CACRTX010000013">
    <property type="protein sequence ID" value="VYU40626.1"/>
    <property type="molecule type" value="Genomic_DNA"/>
</dbReference>
<evidence type="ECO:0000313" key="2">
    <source>
        <dbReference type="EMBL" id="VYU40626.1"/>
    </source>
</evidence>
<feature type="domain" description="HTH cro/C1-type" evidence="1">
    <location>
        <begin position="6"/>
        <end position="58"/>
    </location>
</feature>
<dbReference type="InterPro" id="IPR001387">
    <property type="entry name" value="Cro/C1-type_HTH"/>
</dbReference>
<dbReference type="SMART" id="SM00530">
    <property type="entry name" value="HTH_XRE"/>
    <property type="match status" value="1"/>
</dbReference>
<reference evidence="2" key="1">
    <citation type="submission" date="2019-11" db="EMBL/GenBank/DDBJ databases">
        <authorList>
            <person name="Feng L."/>
        </authorList>
    </citation>
    <scope>NUCLEOTIDE SEQUENCE</scope>
    <source>
        <strain evidence="2">ECasseliflavusLFYP2</strain>
    </source>
</reference>
<gene>
    <name evidence="2" type="ORF">ECLFYP2_03210</name>
</gene>
<dbReference type="Pfam" id="PF12844">
    <property type="entry name" value="HTH_19"/>
    <property type="match status" value="1"/>
</dbReference>
<accession>A0A6N3EG00</accession>
<proteinExistence type="predicted"/>
<dbReference type="GO" id="GO:0003677">
    <property type="term" value="F:DNA binding"/>
    <property type="evidence" value="ECO:0007669"/>
    <property type="project" value="InterPro"/>
</dbReference>
<dbReference type="PROSITE" id="PS50943">
    <property type="entry name" value="HTH_CROC1"/>
    <property type="match status" value="1"/>
</dbReference>
<dbReference type="RefSeq" id="WP_081131779.1">
    <property type="nucleotide sequence ID" value="NZ_CACRTX010000013.1"/>
</dbReference>
<dbReference type="InterPro" id="IPR010982">
    <property type="entry name" value="Lambda_DNA-bd_dom_sf"/>
</dbReference>
<organism evidence="2">
    <name type="scientific">Enterococcus casseliflavus</name>
    <name type="common">Enterococcus flavescens</name>
    <dbReference type="NCBI Taxonomy" id="37734"/>
    <lineage>
        <taxon>Bacteria</taxon>
        <taxon>Bacillati</taxon>
        <taxon>Bacillota</taxon>
        <taxon>Bacilli</taxon>
        <taxon>Lactobacillales</taxon>
        <taxon>Enterococcaceae</taxon>
        <taxon>Enterococcus</taxon>
    </lineage>
</organism>
<dbReference type="AlphaFoldDB" id="A0A6N3EG00"/>
<name>A0A6N3EG00_ENTCA</name>